<sequence>MWKTSVRIRACPTFFFRGGGASDWMRCGSLWSTSCLSPQPRSIRVPYFQHDPRDLVFLSSCRDRVICVAVSSSPFALAFLDATPLLPLHFSAYTEILDAFVVID</sequence>
<reference evidence="1 2" key="1">
    <citation type="submission" date="2016-05" db="EMBL/GenBank/DDBJ databases">
        <title>Comparative analysis of secretome profiles of manganese(II)-oxidizing ascomycete fungi.</title>
        <authorList>
            <consortium name="DOE Joint Genome Institute"/>
            <person name="Zeiner C.A."/>
            <person name="Purvine S.O."/>
            <person name="Zink E.M."/>
            <person name="Wu S."/>
            <person name="Pasa-Tolic L."/>
            <person name="Chaput D.L."/>
            <person name="Haridas S."/>
            <person name="Grigoriev I.V."/>
            <person name="Santelli C.M."/>
            <person name="Hansel C.M."/>
        </authorList>
    </citation>
    <scope>NUCLEOTIDE SEQUENCE [LARGE SCALE GENOMIC DNA]</scope>
    <source>
        <strain evidence="1 2">AP3s5-JAC2a</strain>
    </source>
</reference>
<evidence type="ECO:0000313" key="1">
    <source>
        <dbReference type="EMBL" id="OAG12927.1"/>
    </source>
</evidence>
<dbReference type="InParanoid" id="A0A177D125"/>
<protein>
    <submittedName>
        <fullName evidence="1">Uncharacterized protein</fullName>
    </submittedName>
</protein>
<proteinExistence type="predicted"/>
<name>A0A177D125_9PLEO</name>
<evidence type="ECO:0000313" key="2">
    <source>
        <dbReference type="Proteomes" id="UP000077069"/>
    </source>
</evidence>
<dbReference type="Proteomes" id="UP000077069">
    <property type="component" value="Unassembled WGS sequence"/>
</dbReference>
<dbReference type="EMBL" id="KV441548">
    <property type="protein sequence ID" value="OAG12927.1"/>
    <property type="molecule type" value="Genomic_DNA"/>
</dbReference>
<keyword evidence="2" id="KW-1185">Reference proteome</keyword>
<gene>
    <name evidence="1" type="ORF">CC84DRAFT_166039</name>
</gene>
<dbReference type="RefSeq" id="XP_018043292.1">
    <property type="nucleotide sequence ID" value="XM_018185442.1"/>
</dbReference>
<dbReference type="AlphaFoldDB" id="A0A177D125"/>
<organism evidence="1 2">
    <name type="scientific">Paraphaeosphaeria sporulosa</name>
    <dbReference type="NCBI Taxonomy" id="1460663"/>
    <lineage>
        <taxon>Eukaryota</taxon>
        <taxon>Fungi</taxon>
        <taxon>Dikarya</taxon>
        <taxon>Ascomycota</taxon>
        <taxon>Pezizomycotina</taxon>
        <taxon>Dothideomycetes</taxon>
        <taxon>Pleosporomycetidae</taxon>
        <taxon>Pleosporales</taxon>
        <taxon>Massarineae</taxon>
        <taxon>Didymosphaeriaceae</taxon>
        <taxon>Paraphaeosphaeria</taxon>
    </lineage>
</organism>
<dbReference type="GeneID" id="28768928"/>
<accession>A0A177D125</accession>